<sequence length="132" mass="14249">MKAPCGFSLLELLIALVVAGLLASLAYPSYLNHVRKAQRVEVSALLMENAQRLERLYASGGRYDQGEVTGLHGQSPVRGRAVYRLAVQRQAQTFVLTAVAEAGGIMAGDVCASYSLNQAGQRTPADALCWRR</sequence>
<dbReference type="AlphaFoldDB" id="A0AAQ1JND0"/>
<keyword evidence="2" id="KW-1185">Reference proteome</keyword>
<dbReference type="SUPFAM" id="SSF54523">
    <property type="entry name" value="Pili subunits"/>
    <property type="match status" value="1"/>
</dbReference>
<evidence type="ECO:0000313" key="2">
    <source>
        <dbReference type="Proteomes" id="UP000243518"/>
    </source>
</evidence>
<comment type="caution">
    <text evidence="1">The sequence shown here is derived from an EMBL/GenBank/DDBJ whole genome shotgun (WGS) entry which is preliminary data.</text>
</comment>
<accession>A0AAQ1JND0</accession>
<evidence type="ECO:0000313" key="1">
    <source>
        <dbReference type="EMBL" id="SEF43369.1"/>
    </source>
</evidence>
<dbReference type="InterPro" id="IPR012902">
    <property type="entry name" value="N_methyl_site"/>
</dbReference>
<dbReference type="GO" id="GO:0043683">
    <property type="term" value="P:type IV pilus assembly"/>
    <property type="evidence" value="ECO:0007669"/>
    <property type="project" value="InterPro"/>
</dbReference>
<dbReference type="NCBIfam" id="TIGR02532">
    <property type="entry name" value="IV_pilin_GFxxxE"/>
    <property type="match status" value="1"/>
</dbReference>
<proteinExistence type="predicted"/>
<dbReference type="InterPro" id="IPR045584">
    <property type="entry name" value="Pilin-like"/>
</dbReference>
<organism evidence="1 2">
    <name type="scientific">Halopseudomonas aestusnigri</name>
    <dbReference type="NCBI Taxonomy" id="857252"/>
    <lineage>
        <taxon>Bacteria</taxon>
        <taxon>Pseudomonadati</taxon>
        <taxon>Pseudomonadota</taxon>
        <taxon>Gammaproteobacteria</taxon>
        <taxon>Pseudomonadales</taxon>
        <taxon>Pseudomonadaceae</taxon>
        <taxon>Halopseudomonas</taxon>
    </lineage>
</organism>
<dbReference type="Pfam" id="PF07963">
    <property type="entry name" value="N_methyl"/>
    <property type="match status" value="1"/>
</dbReference>
<dbReference type="InterPro" id="IPR031982">
    <property type="entry name" value="PilE-like"/>
</dbReference>
<name>A0AAQ1JND0_9GAMM</name>
<dbReference type="Proteomes" id="UP000243518">
    <property type="component" value="Unassembled WGS sequence"/>
</dbReference>
<dbReference type="Gene3D" id="3.30.700.10">
    <property type="entry name" value="Glycoprotein, Type 4 Pilin"/>
    <property type="match status" value="1"/>
</dbReference>
<protein>
    <submittedName>
        <fullName evidence="1">Type IV pilus assembly protein PilE</fullName>
    </submittedName>
</protein>
<dbReference type="Pfam" id="PF16732">
    <property type="entry name" value="ComP_DUS"/>
    <property type="match status" value="1"/>
</dbReference>
<reference evidence="1 2" key="1">
    <citation type="submission" date="2016-10" db="EMBL/GenBank/DDBJ databases">
        <authorList>
            <person name="Varghese N."/>
            <person name="Submissions S."/>
        </authorList>
    </citation>
    <scope>NUCLEOTIDE SEQUENCE [LARGE SCALE GENOMIC DNA]</scope>
    <source>
        <strain evidence="1 2">CECT 8317</strain>
    </source>
</reference>
<dbReference type="RefSeq" id="WP_088273892.1">
    <property type="nucleotide sequence ID" value="NZ_FNVE01000001.1"/>
</dbReference>
<gene>
    <name evidence="1" type="ORF">SAMN05216586_10142</name>
</gene>
<dbReference type="EMBL" id="FNVE01000001">
    <property type="protein sequence ID" value="SEF43369.1"/>
    <property type="molecule type" value="Genomic_DNA"/>
</dbReference>